<proteinExistence type="predicted"/>
<dbReference type="AlphaFoldDB" id="A0A2P4NU77"/>
<evidence type="ECO:0008006" key="3">
    <source>
        <dbReference type="Google" id="ProtNLM"/>
    </source>
</evidence>
<protein>
    <recommendedName>
        <fullName evidence="3">PD(D/E)XK endonuclease domain-containing protein</fullName>
    </recommendedName>
</protein>
<name>A0A2P4NU77_9EURY</name>
<evidence type="ECO:0000313" key="2">
    <source>
        <dbReference type="Proteomes" id="UP000053621"/>
    </source>
</evidence>
<evidence type="ECO:0000313" key="1">
    <source>
        <dbReference type="EMBL" id="POG56673.1"/>
    </source>
</evidence>
<gene>
    <name evidence="1" type="ORF">AUR65_002270</name>
</gene>
<keyword evidence="2" id="KW-1185">Reference proteome</keyword>
<organism evidence="1 2">
    <name type="scientific">Haloferax marisrubri</name>
    <dbReference type="NCBI Taxonomy" id="1544719"/>
    <lineage>
        <taxon>Archaea</taxon>
        <taxon>Methanobacteriati</taxon>
        <taxon>Methanobacteriota</taxon>
        <taxon>Stenosarchaea group</taxon>
        <taxon>Halobacteria</taxon>
        <taxon>Halobacteriales</taxon>
        <taxon>Haloferacaceae</taxon>
        <taxon>Haloferax</taxon>
    </lineage>
</organism>
<dbReference type="Proteomes" id="UP000053621">
    <property type="component" value="Unassembled WGS sequence"/>
</dbReference>
<accession>A0A2P4NU77</accession>
<dbReference type="Pfam" id="PF25941">
    <property type="entry name" value="PDDEXK_16"/>
    <property type="match status" value="1"/>
</dbReference>
<sequence length="145" mass="16762">MRRIDERAGDENGEFAERLVAAHYGITHANDRADWYDCVHEERGTKYEVKATQVRIDGLDPDSRVEVGGRFRLWEGQTRSLLNSDAQNTAWFVFVLLDENGSPVDHRRMRPSTVWSLVRDEFGGWDDSGHREMGRQQKLPIEAVF</sequence>
<comment type="caution">
    <text evidence="1">The sequence shown here is derived from an EMBL/GenBank/DDBJ whole genome shotgun (WGS) entry which is preliminary data.</text>
</comment>
<dbReference type="InterPro" id="IPR058715">
    <property type="entry name" value="PDDEXK_nuclease-rel"/>
</dbReference>
<reference evidence="1" key="1">
    <citation type="submission" date="2017-08" db="EMBL/GenBank/DDBJ databases">
        <title>Haloferax marisrubri sp. nov., isolated from the Discovery deep brine-seawater interface in the Red Sea.</title>
        <authorList>
            <person name="Zhang G."/>
            <person name="Stingl U."/>
        </authorList>
    </citation>
    <scope>NUCLEOTIDE SEQUENCE [LARGE SCALE GENOMIC DNA]</scope>
    <source>
        <strain evidence="1">SB3</strain>
    </source>
</reference>
<dbReference type="EMBL" id="LOPW02000004">
    <property type="protein sequence ID" value="POG56673.1"/>
    <property type="molecule type" value="Genomic_DNA"/>
</dbReference>